<dbReference type="Pfam" id="PF00583">
    <property type="entry name" value="Acetyltransf_1"/>
    <property type="match status" value="1"/>
</dbReference>
<comment type="caution">
    <text evidence="4">The sequence shown here is derived from an EMBL/GenBank/DDBJ whole genome shotgun (WGS) entry which is preliminary data.</text>
</comment>
<evidence type="ECO:0000313" key="4">
    <source>
        <dbReference type="EMBL" id="PUE55294.1"/>
    </source>
</evidence>
<dbReference type="AlphaFoldDB" id="A0A315EHI0"/>
<reference evidence="4 5" key="1">
    <citation type="submission" date="2017-04" db="EMBL/GenBank/DDBJ databases">
        <title>Unexpected and diverse lifestyles within the genus Limnohabitans.</title>
        <authorList>
            <person name="Kasalicky V."/>
            <person name="Mehrshad M."/>
            <person name="Andrei S.-A."/>
            <person name="Salcher M."/>
            <person name="Kratochvilova H."/>
            <person name="Simek K."/>
            <person name="Ghai R."/>
        </authorList>
    </citation>
    <scope>NUCLEOTIDE SEQUENCE [LARGE SCALE GENOMIC DNA]</scope>
    <source>
        <strain evidence="4 5">II-B4</strain>
    </source>
</reference>
<evidence type="ECO:0000256" key="1">
    <source>
        <dbReference type="ARBA" id="ARBA00022679"/>
    </source>
</evidence>
<dbReference type="RefSeq" id="WP_108311298.1">
    <property type="nucleotide sequence ID" value="NZ_NESN01000001.1"/>
</dbReference>
<evidence type="ECO:0000259" key="3">
    <source>
        <dbReference type="PROSITE" id="PS51186"/>
    </source>
</evidence>
<evidence type="ECO:0000256" key="2">
    <source>
        <dbReference type="ARBA" id="ARBA00023315"/>
    </source>
</evidence>
<dbReference type="InterPro" id="IPR000182">
    <property type="entry name" value="GNAT_dom"/>
</dbReference>
<dbReference type="EMBL" id="NESN01000001">
    <property type="protein sequence ID" value="PUE55294.1"/>
    <property type="molecule type" value="Genomic_DNA"/>
</dbReference>
<protein>
    <submittedName>
        <fullName evidence="4">GNAT family N-acetyltransferase</fullName>
    </submittedName>
</protein>
<dbReference type="PANTHER" id="PTHR43877">
    <property type="entry name" value="AMINOALKYLPHOSPHONATE N-ACETYLTRANSFERASE-RELATED-RELATED"/>
    <property type="match status" value="1"/>
</dbReference>
<dbReference type="Gene3D" id="3.40.630.30">
    <property type="match status" value="1"/>
</dbReference>
<dbReference type="PROSITE" id="PS51186">
    <property type="entry name" value="GNAT"/>
    <property type="match status" value="1"/>
</dbReference>
<evidence type="ECO:0000313" key="5">
    <source>
        <dbReference type="Proteomes" id="UP000250790"/>
    </source>
</evidence>
<dbReference type="OrthoDB" id="5295305at2"/>
<keyword evidence="1 4" id="KW-0808">Transferase</keyword>
<gene>
    <name evidence="4" type="ORF">B9Z37_01585</name>
</gene>
<sequence length="153" mass="17390">MPKDIIIRPIQREDYAQWRPLWDGYNAFYGREGETALAENITDATWARFFSAEEPVHAFVAVDGNTVVALVHCLFHRSTTRLHDVCYLQDLFTAPSHRGQRIAQHLIEAVYTAARADGSSRVYWTTQIGNVSGRALYDKVASHTGFIIYSKEL</sequence>
<dbReference type="GO" id="GO:0016747">
    <property type="term" value="F:acyltransferase activity, transferring groups other than amino-acyl groups"/>
    <property type="evidence" value="ECO:0007669"/>
    <property type="project" value="InterPro"/>
</dbReference>
<name>A0A315EHI0_9BURK</name>
<dbReference type="SUPFAM" id="SSF55729">
    <property type="entry name" value="Acyl-CoA N-acyltransferases (Nat)"/>
    <property type="match status" value="1"/>
</dbReference>
<keyword evidence="5" id="KW-1185">Reference proteome</keyword>
<dbReference type="InterPro" id="IPR016181">
    <property type="entry name" value="Acyl_CoA_acyltransferase"/>
</dbReference>
<feature type="domain" description="N-acetyltransferase" evidence="3">
    <location>
        <begin position="5"/>
        <end position="153"/>
    </location>
</feature>
<accession>A0A315EHI0</accession>
<dbReference type="CDD" id="cd04301">
    <property type="entry name" value="NAT_SF"/>
    <property type="match status" value="1"/>
</dbReference>
<proteinExistence type="predicted"/>
<dbReference type="InterPro" id="IPR050832">
    <property type="entry name" value="Bact_Acetyltransf"/>
</dbReference>
<dbReference type="Proteomes" id="UP000250790">
    <property type="component" value="Unassembled WGS sequence"/>
</dbReference>
<organism evidence="4 5">
    <name type="scientific">Limnohabitans parvus II-B4</name>
    <dbReference type="NCBI Taxonomy" id="1293052"/>
    <lineage>
        <taxon>Bacteria</taxon>
        <taxon>Pseudomonadati</taxon>
        <taxon>Pseudomonadota</taxon>
        <taxon>Betaproteobacteria</taxon>
        <taxon>Burkholderiales</taxon>
        <taxon>Comamonadaceae</taxon>
        <taxon>Limnohabitans</taxon>
    </lineage>
</organism>
<dbReference type="PANTHER" id="PTHR43877:SF2">
    <property type="entry name" value="AMINOALKYLPHOSPHONATE N-ACETYLTRANSFERASE-RELATED"/>
    <property type="match status" value="1"/>
</dbReference>
<keyword evidence="2" id="KW-0012">Acyltransferase</keyword>